<reference evidence="3 4" key="1">
    <citation type="journal article" date="2019" name="Nat. Med.">
        <title>A library of human gut bacterial isolates paired with longitudinal multiomics data enables mechanistic microbiome research.</title>
        <authorList>
            <person name="Poyet M."/>
            <person name="Groussin M."/>
            <person name="Gibbons S.M."/>
            <person name="Avila-Pacheco J."/>
            <person name="Jiang X."/>
            <person name="Kearney S.M."/>
            <person name="Perrotta A.R."/>
            <person name="Berdy B."/>
            <person name="Zhao S."/>
            <person name="Lieberman T.D."/>
            <person name="Swanson P.K."/>
            <person name="Smith M."/>
            <person name="Roesemann S."/>
            <person name="Alexander J.E."/>
            <person name="Rich S.A."/>
            <person name="Livny J."/>
            <person name="Vlamakis H."/>
            <person name="Clish C."/>
            <person name="Bullock K."/>
            <person name="Deik A."/>
            <person name="Scott J."/>
            <person name="Pierce K.A."/>
            <person name="Xavier R.J."/>
            <person name="Alm E.J."/>
        </authorList>
    </citation>
    <scope>NUCLEOTIDE SEQUENCE [LARGE SCALE GENOMIC DNA]</scope>
    <source>
        <strain evidence="3 4">BIOML-A74</strain>
    </source>
</reference>
<dbReference type="EMBL" id="WDES01000019">
    <property type="protein sequence ID" value="KAB6087543.1"/>
    <property type="molecule type" value="Genomic_DNA"/>
</dbReference>
<proteinExistence type="predicted"/>
<sequence length="70" mass="7967">MRKEQILEFCVEPQYLSDILQHLGLKDRENLMEVYINPMIGTGVLEMTEPDNPTSRNNGKSGTRTSKVSL</sequence>
<accession>A0A7J5P215</accession>
<protein>
    <submittedName>
        <fullName evidence="3">AAA family ATPase</fullName>
    </submittedName>
</protein>
<feature type="compositionally biased region" description="Polar residues" evidence="1">
    <location>
        <begin position="51"/>
        <end position="70"/>
    </location>
</feature>
<dbReference type="Pfam" id="PF21247">
    <property type="entry name" value="Fic-like_C"/>
    <property type="match status" value="1"/>
</dbReference>
<evidence type="ECO:0000313" key="3">
    <source>
        <dbReference type="EMBL" id="KAB6087543.1"/>
    </source>
</evidence>
<keyword evidence="4" id="KW-1185">Reference proteome</keyword>
<evidence type="ECO:0000259" key="2">
    <source>
        <dbReference type="Pfam" id="PF21247"/>
    </source>
</evidence>
<dbReference type="Proteomes" id="UP000435059">
    <property type="component" value="Unassembled WGS sequence"/>
</dbReference>
<feature type="region of interest" description="Disordered" evidence="1">
    <location>
        <begin position="45"/>
        <end position="70"/>
    </location>
</feature>
<gene>
    <name evidence="3" type="ORF">GA574_12250</name>
</gene>
<dbReference type="InterPro" id="IPR049514">
    <property type="entry name" value="Fic-like_C"/>
</dbReference>
<dbReference type="RefSeq" id="WP_004301327.1">
    <property type="nucleotide sequence ID" value="NZ_JANUTJ010000001.1"/>
</dbReference>
<dbReference type="AlphaFoldDB" id="A0A7J5P215"/>
<comment type="caution">
    <text evidence="3">The sequence shown here is derived from an EMBL/GenBank/DDBJ whole genome shotgun (WGS) entry which is preliminary data.</text>
</comment>
<evidence type="ECO:0000256" key="1">
    <source>
        <dbReference type="SAM" id="MobiDB-lite"/>
    </source>
</evidence>
<feature type="domain" description="Filamentation induced by cAMP protein Fic-like C-terminal" evidence="2">
    <location>
        <begin position="17"/>
        <end position="57"/>
    </location>
</feature>
<evidence type="ECO:0000313" key="4">
    <source>
        <dbReference type="Proteomes" id="UP000435059"/>
    </source>
</evidence>
<organism evidence="3 4">
    <name type="scientific">Bacteroides xylanisolvens</name>
    <dbReference type="NCBI Taxonomy" id="371601"/>
    <lineage>
        <taxon>Bacteria</taxon>
        <taxon>Pseudomonadati</taxon>
        <taxon>Bacteroidota</taxon>
        <taxon>Bacteroidia</taxon>
        <taxon>Bacteroidales</taxon>
        <taxon>Bacteroidaceae</taxon>
        <taxon>Bacteroides</taxon>
    </lineage>
</organism>
<name>A0A7J5P215_9BACE</name>